<dbReference type="CDD" id="cd06407">
    <property type="entry name" value="PB1_NLP"/>
    <property type="match status" value="1"/>
</dbReference>
<evidence type="ECO:0000256" key="1">
    <source>
        <dbReference type="ARBA" id="ARBA00023015"/>
    </source>
</evidence>
<comment type="caution">
    <text evidence="8">The sequence shown here is derived from an EMBL/GenBank/DDBJ whole genome shotgun (WGS) entry which is preliminary data.</text>
</comment>
<evidence type="ECO:0000259" key="7">
    <source>
        <dbReference type="PROSITE" id="PS51745"/>
    </source>
</evidence>
<dbReference type="InterPro" id="IPR003035">
    <property type="entry name" value="RWP-RK_dom"/>
</dbReference>
<evidence type="ECO:0000313" key="9">
    <source>
        <dbReference type="Proteomes" id="UP001140949"/>
    </source>
</evidence>
<name>A0AAX6FWY0_IRIPA</name>
<dbReference type="GO" id="GO:0003677">
    <property type="term" value="F:DNA binding"/>
    <property type="evidence" value="ECO:0007669"/>
    <property type="project" value="UniProtKB-KW"/>
</dbReference>
<dbReference type="SMART" id="SM00666">
    <property type="entry name" value="PB1"/>
    <property type="match status" value="1"/>
</dbReference>
<evidence type="ECO:0000256" key="3">
    <source>
        <dbReference type="ARBA" id="ARBA00023163"/>
    </source>
</evidence>
<dbReference type="AlphaFoldDB" id="A0AAX6FWY0"/>
<dbReference type="Pfam" id="PF00564">
    <property type="entry name" value="PB1"/>
    <property type="match status" value="1"/>
</dbReference>
<feature type="region of interest" description="Disordered" evidence="5">
    <location>
        <begin position="675"/>
        <end position="740"/>
    </location>
</feature>
<dbReference type="PANTHER" id="PTHR32002">
    <property type="entry name" value="PROTEIN NLP8"/>
    <property type="match status" value="1"/>
</dbReference>
<dbReference type="InterPro" id="IPR053793">
    <property type="entry name" value="PB1-like"/>
</dbReference>
<feature type="compositionally biased region" description="Pro residues" evidence="5">
    <location>
        <begin position="52"/>
        <end position="64"/>
    </location>
</feature>
<dbReference type="GO" id="GO:0003700">
    <property type="term" value="F:DNA-binding transcription factor activity"/>
    <property type="evidence" value="ECO:0007669"/>
    <property type="project" value="InterPro"/>
</dbReference>
<organism evidence="8 9">
    <name type="scientific">Iris pallida</name>
    <name type="common">Sweet iris</name>
    <dbReference type="NCBI Taxonomy" id="29817"/>
    <lineage>
        <taxon>Eukaryota</taxon>
        <taxon>Viridiplantae</taxon>
        <taxon>Streptophyta</taxon>
        <taxon>Embryophyta</taxon>
        <taxon>Tracheophyta</taxon>
        <taxon>Spermatophyta</taxon>
        <taxon>Magnoliopsida</taxon>
        <taxon>Liliopsida</taxon>
        <taxon>Asparagales</taxon>
        <taxon>Iridaceae</taxon>
        <taxon>Iridoideae</taxon>
        <taxon>Irideae</taxon>
        <taxon>Iris</taxon>
    </lineage>
</organism>
<reference evidence="8" key="1">
    <citation type="journal article" date="2023" name="GigaByte">
        <title>Genome assembly of the bearded iris, Iris pallida Lam.</title>
        <authorList>
            <person name="Bruccoleri R.E."/>
            <person name="Oakeley E.J."/>
            <person name="Faust A.M.E."/>
            <person name="Altorfer M."/>
            <person name="Dessus-Babus S."/>
            <person name="Burckhardt D."/>
            <person name="Oertli M."/>
            <person name="Naumann U."/>
            <person name="Petersen F."/>
            <person name="Wong J."/>
        </authorList>
    </citation>
    <scope>NUCLEOTIDE SEQUENCE</scope>
    <source>
        <strain evidence="8">GSM-AAB239-AS_SAM_17_03QT</strain>
    </source>
</reference>
<keyword evidence="3" id="KW-0804">Transcription</keyword>
<sequence>MSERRRPTAAAAETNGRDLMDFDLDLDLSAWSFDAISFFSSSSTASPHFASPNPPPSSPPPPPPLWLIEDGARDASWDLLAGNFPRTPSLCLGNLETGNGNIRGADGNQDQLQTLTAGETSVDPFLIRERLTQALRYLKESTEPQVLVQVWAPVKNGDQCVLTTSGQPFVLDPQSVGLYHYRTVSSMYMFSINGDTGGELGLPGRVFRQQMPEWTPNVQYYNSKEYPRRSHAVNYNVQGTLALPVFDPSGPSCVGVVELIMTSPKVNYAPDVDKVCKALEAVNLKSYDVLDHPSVQLVVFKNQICNEGRQSALSEILEVLTTVCEAYKLPLAHTWLPCRHRNVLAHGGGLKKSCSSFDGSCMGQVCMSTSDVAVYVIDGQMWRFRDACVEHHLQKGQGVAGRAFESRSSYFSRDITQFCKTDYPLVHYARMFGLVGCLAVCLQSTHTGTDDYILEFFLPPDCKEASEQQSLLDSLLSAMKNCFRSLKMICDVELQEGKYLEFIDVIPNENHELEPGQVHGQNCTSHIDKAPRECNPSQAINCSENAENVVLDLLTGVIAEENGNGSVHLLASTCQRKVGRKRGKAEKSISLDVLKQYFSGSLKDAAKSLGVCPTTMKRICRQHGISRWPSRKINKVNRSLSKLKRVIESVQGAEGAFDLPSFTCPIPLSVNFDDQKKSGSAQINKQSSPQNIPGADDGCSKLKAQEGIGSHPDLDNNSSKSRSLSGDGSTDSPTSLESSEEVNAIACSDLKGFLIHGSTGLDNSMPDVAIEEPQGPLGGILVEDSGSSKDLRYLCNRALESSQYEQATGPSKSIRSHPTTRMQESKTVTIKASYKDDIIRFRLPCGAGVVDMNEEVAKRLKLEVGTFEIKYMDDDQEWVVLACDADLEECVEIARLSGVHIIRLLVQDVASLLGSSCGSSD</sequence>
<dbReference type="Pfam" id="PF22922">
    <property type="entry name" value="GAF_NLP"/>
    <property type="match status" value="1"/>
</dbReference>
<evidence type="ECO:0000259" key="6">
    <source>
        <dbReference type="PROSITE" id="PS51519"/>
    </source>
</evidence>
<proteinExistence type="predicted"/>
<dbReference type="Pfam" id="PF02042">
    <property type="entry name" value="RWP-RK"/>
    <property type="match status" value="1"/>
</dbReference>
<feature type="domain" description="PB1" evidence="7">
    <location>
        <begin position="827"/>
        <end position="909"/>
    </location>
</feature>
<evidence type="ECO:0000256" key="4">
    <source>
        <dbReference type="ARBA" id="ARBA00023242"/>
    </source>
</evidence>
<feature type="compositionally biased region" description="Polar residues" evidence="5">
    <location>
        <begin position="678"/>
        <end position="691"/>
    </location>
</feature>
<feature type="domain" description="RWP-RK" evidence="6">
    <location>
        <begin position="575"/>
        <end position="656"/>
    </location>
</feature>
<dbReference type="PROSITE" id="PS51745">
    <property type="entry name" value="PB1"/>
    <property type="match status" value="1"/>
</dbReference>
<evidence type="ECO:0000313" key="8">
    <source>
        <dbReference type="EMBL" id="KAJ6820797.1"/>
    </source>
</evidence>
<dbReference type="Gene3D" id="3.10.20.90">
    <property type="entry name" value="Phosphatidylinositol 3-kinase Catalytic Subunit, Chain A, domain 1"/>
    <property type="match status" value="1"/>
</dbReference>
<dbReference type="PROSITE" id="PS51519">
    <property type="entry name" value="RWP_RK"/>
    <property type="match status" value="1"/>
</dbReference>
<dbReference type="InterPro" id="IPR000270">
    <property type="entry name" value="PB1_dom"/>
</dbReference>
<protein>
    <submittedName>
        <fullName evidence="8">Protein NLP3-like</fullName>
    </submittedName>
</protein>
<dbReference type="InterPro" id="IPR045012">
    <property type="entry name" value="NLP"/>
</dbReference>
<keyword evidence="1" id="KW-0805">Transcription regulation</keyword>
<evidence type="ECO:0000256" key="2">
    <source>
        <dbReference type="ARBA" id="ARBA00023125"/>
    </source>
</evidence>
<dbReference type="Proteomes" id="UP001140949">
    <property type="component" value="Unassembled WGS sequence"/>
</dbReference>
<keyword evidence="2" id="KW-0238">DNA-binding</keyword>
<dbReference type="InterPro" id="IPR055081">
    <property type="entry name" value="NLP1-9_GAF"/>
</dbReference>
<feature type="compositionally biased region" description="Low complexity" evidence="5">
    <location>
        <begin position="715"/>
        <end position="729"/>
    </location>
</feature>
<dbReference type="PANTHER" id="PTHR32002:SF35">
    <property type="entry name" value="PROTEIN NLP6"/>
    <property type="match status" value="1"/>
</dbReference>
<feature type="region of interest" description="Disordered" evidence="5">
    <location>
        <begin position="44"/>
        <end position="64"/>
    </location>
</feature>
<dbReference type="SUPFAM" id="SSF54277">
    <property type="entry name" value="CAD &amp; PB1 domains"/>
    <property type="match status" value="1"/>
</dbReference>
<dbReference type="EMBL" id="JANAVB010025198">
    <property type="protein sequence ID" value="KAJ6820797.1"/>
    <property type="molecule type" value="Genomic_DNA"/>
</dbReference>
<evidence type="ECO:0000256" key="5">
    <source>
        <dbReference type="SAM" id="MobiDB-lite"/>
    </source>
</evidence>
<reference evidence="8" key="2">
    <citation type="submission" date="2023-04" db="EMBL/GenBank/DDBJ databases">
        <authorList>
            <person name="Bruccoleri R.E."/>
            <person name="Oakeley E.J."/>
            <person name="Faust A.-M."/>
            <person name="Dessus-Babus S."/>
            <person name="Altorfer M."/>
            <person name="Burckhardt D."/>
            <person name="Oertli M."/>
            <person name="Naumann U."/>
            <person name="Petersen F."/>
            <person name="Wong J."/>
        </authorList>
    </citation>
    <scope>NUCLEOTIDE SEQUENCE</scope>
    <source>
        <strain evidence="8">GSM-AAB239-AS_SAM_17_03QT</strain>
        <tissue evidence="8">Leaf</tissue>
    </source>
</reference>
<keyword evidence="4" id="KW-0539">Nucleus</keyword>
<gene>
    <name evidence="8" type="ORF">M6B38_395435</name>
</gene>
<dbReference type="InterPro" id="IPR034891">
    <property type="entry name" value="PB1_NLP"/>
</dbReference>
<accession>A0AAX6FWY0</accession>
<keyword evidence="9" id="KW-1185">Reference proteome</keyword>